<evidence type="ECO:0000313" key="5">
    <source>
        <dbReference type="Proteomes" id="UP000267223"/>
    </source>
</evidence>
<evidence type="ECO:0000259" key="2">
    <source>
        <dbReference type="Pfam" id="PF01408"/>
    </source>
</evidence>
<dbReference type="InterPro" id="IPR036291">
    <property type="entry name" value="NAD(P)-bd_dom_sf"/>
</dbReference>
<evidence type="ECO:0000313" key="4">
    <source>
        <dbReference type="EMBL" id="RNI35708.1"/>
    </source>
</evidence>
<dbReference type="InterPro" id="IPR050463">
    <property type="entry name" value="Gfo/Idh/MocA_oxidrdct_glycsds"/>
</dbReference>
<dbReference type="PANTHER" id="PTHR43818:SF5">
    <property type="entry name" value="OXIDOREDUCTASE FAMILY PROTEIN"/>
    <property type="match status" value="1"/>
</dbReference>
<dbReference type="PROSITE" id="PS51318">
    <property type="entry name" value="TAT"/>
    <property type="match status" value="1"/>
</dbReference>
<sequence length="468" mass="52835">MQKPQSFPRRKFLKHVAATTLALGVGPLSSLAGNEELETQVLQYNRKFSSNDMVNIAVIGMGIMGNHNAVSSLQVPGVKLIAACDLYSGRRERAKELYGKDIFVTNDYRKILQRKEVDAVVIATSDQWHARITKDALKAGKHVYCEKPMVHYIGEGLDVIKTQKETGKVLQIGSQYVSNIVFQKAHELYKSGAIGNLNMVNAVYDRQDALGAWEYTMPTDASPKTVDWDRYIEGMKKIPYDPKKFFWWRNYREFGTGVAGDLFVHLLSGTHVITDSIGPEKIYASGQLCYWKDGRNVPDLMAGIMQYPERPQHSPFQLTLQVNFVSGTGGSETTRFVGNEGTIDIRGNSLTVHHSKLPEAPGIGGWDALETYPEEMQKELLKRYNEKYSKEQQKRHNEPDMTYRAPEGFDSSLQHHINFFDSIRNGKPVVEDGVFGFRAAAPALACNQSYFKNKIIHWDAEQMKLKEA</sequence>
<accession>A0A3M9NFF9</accession>
<gene>
    <name evidence="4" type="ORF">EFY79_12155</name>
</gene>
<name>A0A3M9NFF9_9BACT</name>
<feature type="signal peptide" evidence="1">
    <location>
        <begin position="1"/>
        <end position="32"/>
    </location>
</feature>
<comment type="caution">
    <text evidence="4">The sequence shown here is derived from an EMBL/GenBank/DDBJ whole genome shotgun (WGS) entry which is preliminary data.</text>
</comment>
<dbReference type="AlphaFoldDB" id="A0A3M9NFF9"/>
<dbReference type="Proteomes" id="UP000267223">
    <property type="component" value="Unassembled WGS sequence"/>
</dbReference>
<dbReference type="Gene3D" id="3.40.50.720">
    <property type="entry name" value="NAD(P)-binding Rossmann-like Domain"/>
    <property type="match status" value="1"/>
</dbReference>
<dbReference type="SUPFAM" id="SSF51735">
    <property type="entry name" value="NAD(P)-binding Rossmann-fold domains"/>
    <property type="match status" value="1"/>
</dbReference>
<keyword evidence="5" id="KW-1185">Reference proteome</keyword>
<dbReference type="InterPro" id="IPR006311">
    <property type="entry name" value="TAT_signal"/>
</dbReference>
<dbReference type="InterPro" id="IPR000683">
    <property type="entry name" value="Gfo/Idh/MocA-like_OxRdtase_N"/>
</dbReference>
<proteinExistence type="predicted"/>
<organism evidence="4 5">
    <name type="scientific">Hanamia caeni</name>
    <dbReference type="NCBI Taxonomy" id="2294116"/>
    <lineage>
        <taxon>Bacteria</taxon>
        <taxon>Pseudomonadati</taxon>
        <taxon>Bacteroidota</taxon>
        <taxon>Chitinophagia</taxon>
        <taxon>Chitinophagales</taxon>
        <taxon>Chitinophagaceae</taxon>
        <taxon>Hanamia</taxon>
    </lineage>
</organism>
<reference evidence="4 5" key="1">
    <citation type="submission" date="2018-11" db="EMBL/GenBank/DDBJ databases">
        <title>Draft genome sequence of Ferruginibacter sp. BO-59.</title>
        <authorList>
            <person name="Im W.T."/>
        </authorList>
    </citation>
    <scope>NUCLEOTIDE SEQUENCE [LARGE SCALE GENOMIC DNA]</scope>
    <source>
        <strain evidence="4 5">BO-59</strain>
    </source>
</reference>
<dbReference type="EMBL" id="RJJR01000009">
    <property type="protein sequence ID" value="RNI35708.1"/>
    <property type="molecule type" value="Genomic_DNA"/>
</dbReference>
<feature type="chain" id="PRO_5018068522" evidence="1">
    <location>
        <begin position="33"/>
        <end position="468"/>
    </location>
</feature>
<dbReference type="Pfam" id="PF02894">
    <property type="entry name" value="GFO_IDH_MocA_C"/>
    <property type="match status" value="1"/>
</dbReference>
<feature type="domain" description="Gfo/Idh/MocA-like oxidoreductase N-terminal" evidence="2">
    <location>
        <begin position="54"/>
        <end position="173"/>
    </location>
</feature>
<dbReference type="GO" id="GO:0000166">
    <property type="term" value="F:nucleotide binding"/>
    <property type="evidence" value="ECO:0007669"/>
    <property type="project" value="InterPro"/>
</dbReference>
<dbReference type="Pfam" id="PF01408">
    <property type="entry name" value="GFO_IDH_MocA"/>
    <property type="match status" value="1"/>
</dbReference>
<dbReference type="Gene3D" id="3.30.360.10">
    <property type="entry name" value="Dihydrodipicolinate Reductase, domain 2"/>
    <property type="match status" value="1"/>
</dbReference>
<dbReference type="RefSeq" id="WP_123120988.1">
    <property type="nucleotide sequence ID" value="NZ_RJJR01000009.1"/>
</dbReference>
<dbReference type="InterPro" id="IPR019546">
    <property type="entry name" value="TAT_signal_bac_arc"/>
</dbReference>
<feature type="domain" description="Gfo/Idh/MocA-like oxidoreductase C-terminal" evidence="3">
    <location>
        <begin position="236"/>
        <end position="453"/>
    </location>
</feature>
<dbReference type="NCBIfam" id="TIGR01409">
    <property type="entry name" value="TAT_signal_seq"/>
    <property type="match status" value="1"/>
</dbReference>
<keyword evidence="1" id="KW-0732">Signal</keyword>
<protein>
    <submittedName>
        <fullName evidence="4">Gfo/Idh/MocA family oxidoreductase</fullName>
    </submittedName>
</protein>
<dbReference type="OrthoDB" id="9771072at2"/>
<evidence type="ECO:0000259" key="3">
    <source>
        <dbReference type="Pfam" id="PF02894"/>
    </source>
</evidence>
<dbReference type="SUPFAM" id="SSF55347">
    <property type="entry name" value="Glyceraldehyde-3-phosphate dehydrogenase-like, C-terminal domain"/>
    <property type="match status" value="1"/>
</dbReference>
<dbReference type="PANTHER" id="PTHR43818">
    <property type="entry name" value="BCDNA.GH03377"/>
    <property type="match status" value="1"/>
</dbReference>
<dbReference type="InterPro" id="IPR004104">
    <property type="entry name" value="Gfo/Idh/MocA-like_OxRdtase_C"/>
</dbReference>
<evidence type="ECO:0000256" key="1">
    <source>
        <dbReference type="SAM" id="SignalP"/>
    </source>
</evidence>